<feature type="region of interest" description="Disordered" evidence="1">
    <location>
        <begin position="27"/>
        <end position="123"/>
    </location>
</feature>
<dbReference type="AlphaFoldDB" id="A0A5J4V6N7"/>
<evidence type="ECO:0000313" key="3">
    <source>
        <dbReference type="Proteomes" id="UP000324800"/>
    </source>
</evidence>
<sequence length="123" mass="14876">MKRYWRRKRKRNSAVIVVAVAVTANRYNKIGQKKEILQPHEQMETRTDSKMMNAKDKQRKRKRKKEKEKNKPRSNNNPNNSSHKQYPKKDGLAFFYPPKNYRPTPRSISKDLNLSEEQWKQIY</sequence>
<dbReference type="EMBL" id="SNRW01009096">
    <property type="protein sequence ID" value="KAA6378506.1"/>
    <property type="molecule type" value="Genomic_DNA"/>
</dbReference>
<comment type="caution">
    <text evidence="2">The sequence shown here is derived from an EMBL/GenBank/DDBJ whole genome shotgun (WGS) entry which is preliminary data.</text>
</comment>
<name>A0A5J4V6N7_9EUKA</name>
<gene>
    <name evidence="2" type="ORF">EZS28_025968</name>
</gene>
<evidence type="ECO:0000313" key="2">
    <source>
        <dbReference type="EMBL" id="KAA6378506.1"/>
    </source>
</evidence>
<proteinExistence type="predicted"/>
<dbReference type="Proteomes" id="UP000324800">
    <property type="component" value="Unassembled WGS sequence"/>
</dbReference>
<feature type="compositionally biased region" description="Basic and acidic residues" evidence="1">
    <location>
        <begin position="32"/>
        <end position="56"/>
    </location>
</feature>
<accession>A0A5J4V6N7</accession>
<organism evidence="2 3">
    <name type="scientific">Streblomastix strix</name>
    <dbReference type="NCBI Taxonomy" id="222440"/>
    <lineage>
        <taxon>Eukaryota</taxon>
        <taxon>Metamonada</taxon>
        <taxon>Preaxostyla</taxon>
        <taxon>Oxymonadida</taxon>
        <taxon>Streblomastigidae</taxon>
        <taxon>Streblomastix</taxon>
    </lineage>
</organism>
<feature type="compositionally biased region" description="Polar residues" evidence="1">
    <location>
        <begin position="106"/>
        <end position="116"/>
    </location>
</feature>
<evidence type="ECO:0000256" key="1">
    <source>
        <dbReference type="SAM" id="MobiDB-lite"/>
    </source>
</evidence>
<protein>
    <submittedName>
        <fullName evidence="2">Uncharacterized protein</fullName>
    </submittedName>
</protein>
<feature type="compositionally biased region" description="Basic residues" evidence="1">
    <location>
        <begin position="57"/>
        <end position="72"/>
    </location>
</feature>
<reference evidence="2 3" key="1">
    <citation type="submission" date="2019-03" db="EMBL/GenBank/DDBJ databases">
        <title>Single cell metagenomics reveals metabolic interactions within the superorganism composed of flagellate Streblomastix strix and complex community of Bacteroidetes bacteria on its surface.</title>
        <authorList>
            <person name="Treitli S.C."/>
            <person name="Kolisko M."/>
            <person name="Husnik F."/>
            <person name="Keeling P."/>
            <person name="Hampl V."/>
        </authorList>
    </citation>
    <scope>NUCLEOTIDE SEQUENCE [LARGE SCALE GENOMIC DNA]</scope>
    <source>
        <strain evidence="2">ST1C</strain>
    </source>
</reference>